<dbReference type="AlphaFoldDB" id="L9KX74"/>
<feature type="region of interest" description="Disordered" evidence="1">
    <location>
        <begin position="1"/>
        <end position="129"/>
    </location>
</feature>
<proteinExistence type="predicted"/>
<organism evidence="2 3">
    <name type="scientific">Tupaia chinensis</name>
    <name type="common">Chinese tree shrew</name>
    <name type="synonym">Tupaia belangeri chinensis</name>
    <dbReference type="NCBI Taxonomy" id="246437"/>
    <lineage>
        <taxon>Eukaryota</taxon>
        <taxon>Metazoa</taxon>
        <taxon>Chordata</taxon>
        <taxon>Craniata</taxon>
        <taxon>Vertebrata</taxon>
        <taxon>Euteleostomi</taxon>
        <taxon>Mammalia</taxon>
        <taxon>Eutheria</taxon>
        <taxon>Euarchontoglires</taxon>
        <taxon>Scandentia</taxon>
        <taxon>Tupaiidae</taxon>
        <taxon>Tupaia</taxon>
    </lineage>
</organism>
<feature type="compositionally biased region" description="Polar residues" evidence="1">
    <location>
        <begin position="27"/>
        <end position="40"/>
    </location>
</feature>
<accession>L9KX74</accession>
<reference evidence="3" key="2">
    <citation type="journal article" date="2013" name="Nat. Commun.">
        <title>Genome of the Chinese tree shrew.</title>
        <authorList>
            <person name="Fan Y."/>
            <person name="Huang Z.Y."/>
            <person name="Cao C.C."/>
            <person name="Chen C.S."/>
            <person name="Chen Y.X."/>
            <person name="Fan D.D."/>
            <person name="He J."/>
            <person name="Hou H.L."/>
            <person name="Hu L."/>
            <person name="Hu X.T."/>
            <person name="Jiang X.T."/>
            <person name="Lai R."/>
            <person name="Lang Y.S."/>
            <person name="Liang B."/>
            <person name="Liao S.G."/>
            <person name="Mu D."/>
            <person name="Ma Y.Y."/>
            <person name="Niu Y.Y."/>
            <person name="Sun X.Q."/>
            <person name="Xia J.Q."/>
            <person name="Xiao J."/>
            <person name="Xiong Z.Q."/>
            <person name="Xu L."/>
            <person name="Yang L."/>
            <person name="Zhang Y."/>
            <person name="Zhao W."/>
            <person name="Zhao X.D."/>
            <person name="Zheng Y.T."/>
            <person name="Zhou J.M."/>
            <person name="Zhu Y.B."/>
            <person name="Zhang G.J."/>
            <person name="Wang J."/>
            <person name="Yao Y.G."/>
        </authorList>
    </citation>
    <scope>NUCLEOTIDE SEQUENCE [LARGE SCALE GENOMIC DNA]</scope>
</reference>
<protein>
    <submittedName>
        <fullName evidence="2">Uncharacterized protein</fullName>
    </submittedName>
</protein>
<dbReference type="Proteomes" id="UP000011518">
    <property type="component" value="Unassembled WGS sequence"/>
</dbReference>
<evidence type="ECO:0000313" key="3">
    <source>
        <dbReference type="Proteomes" id="UP000011518"/>
    </source>
</evidence>
<evidence type="ECO:0000256" key="1">
    <source>
        <dbReference type="SAM" id="MobiDB-lite"/>
    </source>
</evidence>
<gene>
    <name evidence="2" type="ORF">TREES_T100003995</name>
</gene>
<dbReference type="EMBL" id="KB320675">
    <property type="protein sequence ID" value="ELW65772.1"/>
    <property type="molecule type" value="Genomic_DNA"/>
</dbReference>
<evidence type="ECO:0000313" key="2">
    <source>
        <dbReference type="EMBL" id="ELW65772.1"/>
    </source>
</evidence>
<sequence>MVSPRQDRNSSQTCNKRVETVGDEATVTATPGTPSRNQGAHQRRREVATPGEVASPPTAARTREHALLEEGENGSLALPGDLTCQGQKHHAAETRPAGCAESAENRPEQSRLPASPRGARAAGRGGYGLPAPRVGNAAGVATLRSLGSSQTPGLAWGVSGVRVSN</sequence>
<keyword evidence="3" id="KW-1185">Reference proteome</keyword>
<feature type="compositionally biased region" description="Low complexity" evidence="1">
    <location>
        <begin position="110"/>
        <end position="122"/>
    </location>
</feature>
<name>L9KX74_TUPCH</name>
<dbReference type="InParanoid" id="L9KX74"/>
<reference evidence="3" key="1">
    <citation type="submission" date="2012-07" db="EMBL/GenBank/DDBJ databases">
        <title>Genome of the Chinese tree shrew, a rising model animal genetically related to primates.</title>
        <authorList>
            <person name="Zhang G."/>
            <person name="Fan Y."/>
            <person name="Yao Y."/>
            <person name="Huang Z."/>
        </authorList>
    </citation>
    <scope>NUCLEOTIDE SEQUENCE [LARGE SCALE GENOMIC DNA]</scope>
</reference>